<dbReference type="Gene3D" id="3.10.100.10">
    <property type="entry name" value="Mannose-Binding Protein A, subunit A"/>
    <property type="match status" value="1"/>
</dbReference>
<protein>
    <recommendedName>
        <fullName evidence="3">C-type lectin domain-containing protein</fullName>
    </recommendedName>
</protein>
<evidence type="ECO:0000313" key="1">
    <source>
        <dbReference type="EMBL" id="KPJ11931.1"/>
    </source>
</evidence>
<dbReference type="AlphaFoldDB" id="A0A194R7T4"/>
<dbReference type="SUPFAM" id="SSF56436">
    <property type="entry name" value="C-type lectin-like"/>
    <property type="match status" value="1"/>
</dbReference>
<dbReference type="EMBL" id="KQ460855">
    <property type="protein sequence ID" value="KPJ11931.1"/>
    <property type="molecule type" value="Genomic_DNA"/>
</dbReference>
<dbReference type="InParanoid" id="A0A194R7T4"/>
<organism evidence="1 2">
    <name type="scientific">Papilio machaon</name>
    <name type="common">Old World swallowtail butterfly</name>
    <dbReference type="NCBI Taxonomy" id="76193"/>
    <lineage>
        <taxon>Eukaryota</taxon>
        <taxon>Metazoa</taxon>
        <taxon>Ecdysozoa</taxon>
        <taxon>Arthropoda</taxon>
        <taxon>Hexapoda</taxon>
        <taxon>Insecta</taxon>
        <taxon>Pterygota</taxon>
        <taxon>Neoptera</taxon>
        <taxon>Endopterygota</taxon>
        <taxon>Lepidoptera</taxon>
        <taxon>Glossata</taxon>
        <taxon>Ditrysia</taxon>
        <taxon>Papilionoidea</taxon>
        <taxon>Papilionidae</taxon>
        <taxon>Papilioninae</taxon>
        <taxon>Papilio</taxon>
    </lineage>
</organism>
<dbReference type="InterPro" id="IPR016187">
    <property type="entry name" value="CTDL_fold"/>
</dbReference>
<proteinExistence type="predicted"/>
<dbReference type="STRING" id="76193.A0A194R7T4"/>
<dbReference type="InterPro" id="IPR018378">
    <property type="entry name" value="C-type_lectin_CS"/>
</dbReference>
<dbReference type="Proteomes" id="UP000053240">
    <property type="component" value="Unassembled WGS sequence"/>
</dbReference>
<evidence type="ECO:0000313" key="2">
    <source>
        <dbReference type="Proteomes" id="UP000053240"/>
    </source>
</evidence>
<evidence type="ECO:0008006" key="3">
    <source>
        <dbReference type="Google" id="ProtNLM"/>
    </source>
</evidence>
<name>A0A194R7T4_PAPMA</name>
<dbReference type="PANTHER" id="PTHR21407">
    <property type="entry name" value="RE43931P-RELATED"/>
    <property type="match status" value="1"/>
</dbReference>
<dbReference type="InterPro" id="IPR016186">
    <property type="entry name" value="C-type_lectin-like/link_sf"/>
</dbReference>
<dbReference type="PANTHER" id="PTHR21407:SF5">
    <property type="entry name" value="HL04814P"/>
    <property type="match status" value="1"/>
</dbReference>
<reference evidence="1 2" key="1">
    <citation type="journal article" date="2015" name="Nat. Commun.">
        <title>Outbred genome sequencing and CRISPR/Cas9 gene editing in butterflies.</title>
        <authorList>
            <person name="Li X."/>
            <person name="Fan D."/>
            <person name="Zhang W."/>
            <person name="Liu G."/>
            <person name="Zhang L."/>
            <person name="Zhao L."/>
            <person name="Fang X."/>
            <person name="Chen L."/>
            <person name="Dong Y."/>
            <person name="Chen Y."/>
            <person name="Ding Y."/>
            <person name="Zhao R."/>
            <person name="Feng M."/>
            <person name="Zhu Y."/>
            <person name="Feng Y."/>
            <person name="Jiang X."/>
            <person name="Zhu D."/>
            <person name="Xiang H."/>
            <person name="Feng X."/>
            <person name="Li S."/>
            <person name="Wang J."/>
            <person name="Zhang G."/>
            <person name="Kronforst M.R."/>
            <person name="Wang W."/>
        </authorList>
    </citation>
    <scope>NUCLEOTIDE SEQUENCE [LARGE SCALE GENOMIC DNA]</scope>
    <source>
        <strain evidence="1">Ya'a_city_454_Pm</strain>
        <tissue evidence="1">Whole body</tissue>
    </source>
</reference>
<accession>A0A194R7T4</accession>
<dbReference type="PROSITE" id="PS00615">
    <property type="entry name" value="C_TYPE_LECTIN_1"/>
    <property type="match status" value="1"/>
</dbReference>
<keyword evidence="2" id="KW-1185">Reference proteome</keyword>
<sequence>MAVARDAALGNAAYGLLLHERIRGIYHHNLDFVLHLSNITSLILRAFMQTWALVVCAAALAALTGAQKPGRFLSLPQPQKCANRPKEFFYRGHNYFFTGHVPSLANKKFDWLDGRNICREYCMDLVSMETQEENNLIFKLIQTNDIPYIWTSGRLCDFKGCESRKDLEPKNIFGWFWSANREKMSPTNQVFLVEEIEIVYVLHSWWKPKIIHDIPYIWTSGRLCDFKGCESRKDLEPKNIFGWFWSANREKMSPTNQIPNGWGYNPWSQTGHKKQRQPDNAEFDINGTTESCLSILNNVYNDGIAWHDVACYHEKPVVCEDSEELLNYVASTNPGLRL</sequence>
<dbReference type="CDD" id="cd00037">
    <property type="entry name" value="CLECT"/>
    <property type="match status" value="1"/>
</dbReference>
<gene>
    <name evidence="1" type="ORF">RR48_09868</name>
</gene>